<dbReference type="InterPro" id="IPR056884">
    <property type="entry name" value="NPHP3-like_N"/>
</dbReference>
<sequence length="1384" mass="155575">MTTTSDNRSQFADTWELAVKRYASVVGKQPNDDSLPHLSSLEELLNQLDYQNKSFGRFRESKKLLFQVLTSICGPIQRFGSIAAGVASYAFAPSTICFNAIAYLIGAAKDDFLVRFSVYDSSHMSDALQAKVVDILATLLEIFGQATKIIRGGLSGRVLRFTKNALLGSDKTLQGLVSRLDKLCQTEHQLVGAETLVESQKTHQAVENLAAVFNGASLVLHDNHGKLAQTQADLQRLVESQDEFRQEMQQDMSSLLGSLMGSSARASSDSDHLKTILQPSVAPSDIYHDFARKRLQGTGEWILREPYFQNWLDGEQPLLWISGQPGCGKSFLAEYIITELKNRYLQGVDDDSQTSIGYFFFKDNNPKTRDMHQALRDIAYQISLNDSAYASEMALRCKSSSDVGTLQSAWFSLFRDYFVGDNEQNRCAYIVLDGLDECLEAERQMFLELLLDLKAEETGIKPRIQIVMIGRPHLSGDVVDLLHESVSSISIDRSKNDDDIARYVERSVMRSRNLARAPQSLRKEIIDFLTKNAQGMFLWVNLMVQELGRHNRASSIRGCLKQPPKGLYEAMRHTLECLSAYLKGDEPNELNTILAWVTCAARPLSLGELEAALLLESSEEDDILDLESMLRLHFASFVTLIREDGYTTFDLEGEVDSLPRGTDDEFDEGADDLRLEGDFNSNPETTEVVFCHASIGDFFRDQKESKCSAGEDYVPLGVDIAESRLLTLKACLQLVCSPTKSPNLRKYARSWWHSHVEAAASDLDQIGEPDRLEVATLLLKVLRDETILDDWLCQWDANTFWTLKTLDSIVRFLDNNQSLDTLALETREWVLATIQQPAKLLIPAGKAFAKQWLQDTMWDTRPCMLIINRIRNVLCGNAGENVNENLSASDVLDSAEWAGFPKTAEWYRRVAMCLRDLSFFDEAQTHFEAALELDSQMWLARSGLAYLYSLNEQHDKALDLYKTNAGIVEAALENVEIRDKLPHSVSEEDLADIYKDIGEEAVALDDAGTALEYFEKSLHLNAQSECSASYVEILGSNGSPEDNEKIILHLKRVEGVAESDTGHTGLTKLLSEKSGVAWTDPFYKAIASAARSTGQLEWLKDRYAVAIDVAKSQRDSVSAFSLQVSLSDLFISYDNKEDRAVEIWQMVMDFPATFMQGDMLMLSLQTLVSRRYGSYLLSKAIEAGPGTADAEYYIQILQRIAKRRVVHLDNVSQWAANNFAPAILGFWYHRNNQHEEARECCLPFVKQFVLSDDKENPIDSYFAYYAFAKILLAMGEEFRAIALLHRASLLEQIAWSCEGRCGLEPVNWTHANLCLECTTDICDNCLGLVKEQQPMKVNVCSPDHSWVRIPTQTVTPGPDELYVGDQAISMKDFKDQIKKEWGIN</sequence>
<reference evidence="4 5" key="1">
    <citation type="submission" date="2018-02" db="EMBL/GenBank/DDBJ databases">
        <title>The genomes of Aspergillus section Nigri reveals drivers in fungal speciation.</title>
        <authorList>
            <consortium name="DOE Joint Genome Institute"/>
            <person name="Vesth T.C."/>
            <person name="Nybo J."/>
            <person name="Theobald S."/>
            <person name="Brandl J."/>
            <person name="Frisvad J.C."/>
            <person name="Nielsen K.F."/>
            <person name="Lyhne E.K."/>
            <person name="Kogle M.E."/>
            <person name="Kuo A."/>
            <person name="Riley R."/>
            <person name="Clum A."/>
            <person name="Nolan M."/>
            <person name="Lipzen A."/>
            <person name="Salamov A."/>
            <person name="Henrissat B."/>
            <person name="Wiebenga A."/>
            <person name="De vries R.P."/>
            <person name="Grigoriev I.V."/>
            <person name="Mortensen U.H."/>
            <person name="Andersen M.R."/>
            <person name="Baker S.E."/>
        </authorList>
    </citation>
    <scope>NUCLEOTIDE SEQUENCE [LARGE SCALE GENOMIC DNA]</scope>
    <source>
        <strain evidence="4 5">CBS 707.79</strain>
    </source>
</reference>
<gene>
    <name evidence="4" type="ORF">BO71DRAFT_478181</name>
</gene>
<evidence type="ECO:0000313" key="4">
    <source>
        <dbReference type="EMBL" id="PYH93536.1"/>
    </source>
</evidence>
<dbReference type="InterPro" id="IPR007111">
    <property type="entry name" value="NACHT_NTPase"/>
</dbReference>
<dbReference type="SUPFAM" id="SSF52540">
    <property type="entry name" value="P-loop containing nucleoside triphosphate hydrolases"/>
    <property type="match status" value="1"/>
</dbReference>
<evidence type="ECO:0000259" key="3">
    <source>
        <dbReference type="PROSITE" id="PS50837"/>
    </source>
</evidence>
<keyword evidence="2" id="KW-0802">TPR repeat</keyword>
<dbReference type="SUPFAM" id="SSF48452">
    <property type="entry name" value="TPR-like"/>
    <property type="match status" value="2"/>
</dbReference>
<dbReference type="PROSITE" id="PS50837">
    <property type="entry name" value="NACHT"/>
    <property type="match status" value="1"/>
</dbReference>
<keyword evidence="1" id="KW-0677">Repeat</keyword>
<dbReference type="SMART" id="SM00028">
    <property type="entry name" value="TPR"/>
    <property type="match status" value="4"/>
</dbReference>
<feature type="domain" description="NACHT" evidence="3">
    <location>
        <begin position="317"/>
        <end position="472"/>
    </location>
</feature>
<feature type="repeat" description="TPR" evidence="2">
    <location>
        <begin position="991"/>
        <end position="1024"/>
    </location>
</feature>
<evidence type="ECO:0000256" key="2">
    <source>
        <dbReference type="PROSITE-ProRule" id="PRU00339"/>
    </source>
</evidence>
<protein>
    <submittedName>
        <fullName evidence="4">NACHT and TPR domain protein</fullName>
    </submittedName>
</protein>
<dbReference type="VEuPathDB" id="FungiDB:BO71DRAFT_478181"/>
<evidence type="ECO:0000256" key="1">
    <source>
        <dbReference type="ARBA" id="ARBA00022737"/>
    </source>
</evidence>
<keyword evidence="5" id="KW-1185">Reference proteome</keyword>
<dbReference type="Proteomes" id="UP000247810">
    <property type="component" value="Unassembled WGS sequence"/>
</dbReference>
<dbReference type="InterPro" id="IPR027417">
    <property type="entry name" value="P-loop_NTPase"/>
</dbReference>
<dbReference type="InterPro" id="IPR011990">
    <property type="entry name" value="TPR-like_helical_dom_sf"/>
</dbReference>
<organism evidence="4 5">
    <name type="scientific">Aspergillus ellipticus CBS 707.79</name>
    <dbReference type="NCBI Taxonomy" id="1448320"/>
    <lineage>
        <taxon>Eukaryota</taxon>
        <taxon>Fungi</taxon>
        <taxon>Dikarya</taxon>
        <taxon>Ascomycota</taxon>
        <taxon>Pezizomycotina</taxon>
        <taxon>Eurotiomycetes</taxon>
        <taxon>Eurotiomycetidae</taxon>
        <taxon>Eurotiales</taxon>
        <taxon>Aspergillaceae</taxon>
        <taxon>Aspergillus</taxon>
        <taxon>Aspergillus subgen. Circumdati</taxon>
    </lineage>
</organism>
<dbReference type="InterPro" id="IPR031350">
    <property type="entry name" value="Goodbye_dom"/>
</dbReference>
<dbReference type="Pfam" id="PF17109">
    <property type="entry name" value="Goodbye"/>
    <property type="match status" value="1"/>
</dbReference>
<dbReference type="OrthoDB" id="448455at2759"/>
<dbReference type="InterPro" id="IPR019734">
    <property type="entry name" value="TPR_rpt"/>
</dbReference>
<accession>A0A319D7U2</accession>
<dbReference type="Pfam" id="PF24883">
    <property type="entry name" value="NPHP3_N"/>
    <property type="match status" value="1"/>
</dbReference>
<dbReference type="EMBL" id="KZ825891">
    <property type="protein sequence ID" value="PYH93536.1"/>
    <property type="molecule type" value="Genomic_DNA"/>
</dbReference>
<proteinExistence type="predicted"/>
<dbReference type="PANTHER" id="PTHR10039:SF17">
    <property type="entry name" value="FUNGAL STAND N-TERMINAL GOODBYE DOMAIN-CONTAINING PROTEIN-RELATED"/>
    <property type="match status" value="1"/>
</dbReference>
<name>A0A319D7U2_9EURO</name>
<dbReference type="PANTHER" id="PTHR10039">
    <property type="entry name" value="AMELOGENIN"/>
    <property type="match status" value="1"/>
</dbReference>
<dbReference type="PROSITE" id="PS50005">
    <property type="entry name" value="TPR"/>
    <property type="match status" value="1"/>
</dbReference>
<dbReference type="Gene3D" id="3.40.50.300">
    <property type="entry name" value="P-loop containing nucleotide triphosphate hydrolases"/>
    <property type="match status" value="1"/>
</dbReference>
<dbReference type="Gene3D" id="1.25.40.10">
    <property type="entry name" value="Tetratricopeptide repeat domain"/>
    <property type="match status" value="1"/>
</dbReference>
<evidence type="ECO:0000313" key="5">
    <source>
        <dbReference type="Proteomes" id="UP000247810"/>
    </source>
</evidence>